<gene>
    <name evidence="3" type="ORF">GCM10008023_22070</name>
</gene>
<dbReference type="EMBL" id="BNAQ01000003">
    <property type="protein sequence ID" value="GHH17468.1"/>
    <property type="molecule type" value="Genomic_DNA"/>
</dbReference>
<feature type="transmembrane region" description="Helical" evidence="2">
    <location>
        <begin position="74"/>
        <end position="94"/>
    </location>
</feature>
<feature type="transmembrane region" description="Helical" evidence="2">
    <location>
        <begin position="292"/>
        <end position="309"/>
    </location>
</feature>
<dbReference type="PANTHER" id="PTHR11328">
    <property type="entry name" value="MAJOR FACILITATOR SUPERFAMILY DOMAIN-CONTAINING PROTEIN"/>
    <property type="match status" value="1"/>
</dbReference>
<comment type="similarity">
    <text evidence="1">Belongs to the sodium:galactoside symporter (TC 2.A.2) family.</text>
</comment>
<proteinExistence type="inferred from homology"/>
<feature type="transmembrane region" description="Helical" evidence="2">
    <location>
        <begin position="387"/>
        <end position="408"/>
    </location>
</feature>
<evidence type="ECO:0000256" key="1">
    <source>
        <dbReference type="ARBA" id="ARBA00009617"/>
    </source>
</evidence>
<feature type="transmembrane region" description="Helical" evidence="2">
    <location>
        <begin position="30"/>
        <end position="53"/>
    </location>
</feature>
<evidence type="ECO:0000256" key="2">
    <source>
        <dbReference type="SAM" id="Phobius"/>
    </source>
</evidence>
<dbReference type="InterPro" id="IPR036259">
    <property type="entry name" value="MFS_trans_sf"/>
</dbReference>
<feature type="transmembrane region" description="Helical" evidence="2">
    <location>
        <begin position="260"/>
        <end position="280"/>
    </location>
</feature>
<evidence type="ECO:0000313" key="3">
    <source>
        <dbReference type="EMBL" id="GHH17468.1"/>
    </source>
</evidence>
<dbReference type="SUPFAM" id="SSF103473">
    <property type="entry name" value="MFS general substrate transporter"/>
    <property type="match status" value="1"/>
</dbReference>
<feature type="transmembrane region" description="Helical" evidence="2">
    <location>
        <begin position="178"/>
        <end position="197"/>
    </location>
</feature>
<dbReference type="Gene3D" id="1.20.1250.20">
    <property type="entry name" value="MFS general substrate transporter like domains"/>
    <property type="match status" value="1"/>
</dbReference>
<evidence type="ECO:0000313" key="4">
    <source>
        <dbReference type="Proteomes" id="UP000652430"/>
    </source>
</evidence>
<dbReference type="Proteomes" id="UP000652430">
    <property type="component" value="Unassembled WGS sequence"/>
</dbReference>
<dbReference type="PANTHER" id="PTHR11328:SF24">
    <property type="entry name" value="MAJOR FACILITATOR SUPERFAMILY (MFS) PROFILE DOMAIN-CONTAINING PROTEIN"/>
    <property type="match status" value="1"/>
</dbReference>
<evidence type="ECO:0008006" key="5">
    <source>
        <dbReference type="Google" id="ProtNLM"/>
    </source>
</evidence>
<keyword evidence="4" id="KW-1185">Reference proteome</keyword>
<keyword evidence="2" id="KW-0472">Membrane</keyword>
<dbReference type="RefSeq" id="WP_189676319.1">
    <property type="nucleotide sequence ID" value="NZ_BNAQ01000003.1"/>
</dbReference>
<feature type="transmembrane region" description="Helical" evidence="2">
    <location>
        <begin position="149"/>
        <end position="166"/>
    </location>
</feature>
<dbReference type="InterPro" id="IPR039672">
    <property type="entry name" value="MFS_2"/>
</dbReference>
<sequence length="417" mass="43763">MLRRFEAWFYGVGDLGFNFVWQSIELYLLFYYIRGLGIAPAVASAIFLAGAAVDWLTDPLIGAVADRLAPRIPLRAWVSIGGPLSVLLLCLAFAPPPVPAAWVPGYALVTYLALRFAYGLGNIPYGALTARLSPDPADHLKLTGARMQGAALGGLIAALTYALLPADRSGGADFRLGALILAGLAMPAFFATSFGTTERVVPRAAPPRRLGGAVAAMVALLVRSAALRRLIVTILLVGLTMTLINKSLLFLFDQIGARRLGYYVALVPALSLLLTAPLWARLALRAGQVATLRIAAVALMVAVVLLLVGRGVAPDLVCITLAIIAGQGMSVMFWSLVPATVAACERADTDGGYAVRVYAMATIARKLAQALAPQAIAIALYLPNGALLVAIAGVALLTVLAVIFYPPVGPENDRTPA</sequence>
<protein>
    <recommendedName>
        <fullName evidence="5">Sugar transporter</fullName>
    </recommendedName>
</protein>
<accession>A0ABQ3LME1</accession>
<name>A0ABQ3LME1_9SPHN</name>
<dbReference type="Pfam" id="PF13347">
    <property type="entry name" value="MFS_2"/>
    <property type="match status" value="1"/>
</dbReference>
<feature type="transmembrane region" description="Helical" evidence="2">
    <location>
        <begin position="232"/>
        <end position="253"/>
    </location>
</feature>
<feature type="transmembrane region" description="Helical" evidence="2">
    <location>
        <begin position="106"/>
        <end position="128"/>
    </location>
</feature>
<keyword evidence="2" id="KW-0812">Transmembrane</keyword>
<reference evidence="4" key="1">
    <citation type="journal article" date="2019" name="Int. J. Syst. Evol. Microbiol.">
        <title>The Global Catalogue of Microorganisms (GCM) 10K type strain sequencing project: providing services to taxonomists for standard genome sequencing and annotation.</title>
        <authorList>
            <consortium name="The Broad Institute Genomics Platform"/>
            <consortium name="The Broad Institute Genome Sequencing Center for Infectious Disease"/>
            <person name="Wu L."/>
            <person name="Ma J."/>
        </authorList>
    </citation>
    <scope>NUCLEOTIDE SEQUENCE [LARGE SCALE GENOMIC DNA]</scope>
    <source>
        <strain evidence="4">CGMCC 1.8957</strain>
    </source>
</reference>
<comment type="caution">
    <text evidence="3">The sequence shown here is derived from an EMBL/GenBank/DDBJ whole genome shotgun (WGS) entry which is preliminary data.</text>
</comment>
<feature type="transmembrane region" description="Helical" evidence="2">
    <location>
        <begin position="316"/>
        <end position="337"/>
    </location>
</feature>
<organism evidence="3 4">
    <name type="scientific">Sphingomonas glacialis</name>
    <dbReference type="NCBI Taxonomy" id="658225"/>
    <lineage>
        <taxon>Bacteria</taxon>
        <taxon>Pseudomonadati</taxon>
        <taxon>Pseudomonadota</taxon>
        <taxon>Alphaproteobacteria</taxon>
        <taxon>Sphingomonadales</taxon>
        <taxon>Sphingomonadaceae</taxon>
        <taxon>Sphingomonas</taxon>
    </lineage>
</organism>
<keyword evidence="2" id="KW-1133">Transmembrane helix</keyword>